<dbReference type="FunFam" id="3.90.650.10:FF:000024">
    <property type="entry name" value="Phosphoribosylformylglycinamidine synthase"/>
    <property type="match status" value="1"/>
</dbReference>
<evidence type="ECO:0000313" key="24">
    <source>
        <dbReference type="Proteomes" id="UP000054454"/>
    </source>
</evidence>
<dbReference type="FunFam" id="3.30.1330.10:FF:000005">
    <property type="entry name" value="Phosphoribosylformylglycinamidine synthase"/>
    <property type="match status" value="1"/>
</dbReference>
<dbReference type="Gene3D" id="1.10.8.750">
    <property type="entry name" value="Phosphoribosylformylglycinamidine synthase, linker domain"/>
    <property type="match status" value="1"/>
</dbReference>
<dbReference type="Gene3D" id="3.30.1330.10">
    <property type="entry name" value="PurM-like, N-terminal domain"/>
    <property type="match status" value="2"/>
</dbReference>
<dbReference type="GO" id="GO:0004642">
    <property type="term" value="F:phosphoribosylformylglycinamidine synthase activity"/>
    <property type="evidence" value="ECO:0007669"/>
    <property type="project" value="UniProtKB-EC"/>
</dbReference>
<keyword evidence="9" id="KW-0658">Purine biosynthesis</keyword>
<dbReference type="CDD" id="cd02203">
    <property type="entry name" value="PurL_repeat1"/>
    <property type="match status" value="1"/>
</dbReference>
<dbReference type="EC" id="6.3.5.3" evidence="4"/>
<name>A0A0W4ZN27_PNEC8</name>
<evidence type="ECO:0000256" key="3">
    <source>
        <dbReference type="ARBA" id="ARBA00008608"/>
    </source>
</evidence>
<accession>A0A0W4ZN27</accession>
<dbReference type="Pfam" id="PF22689">
    <property type="entry name" value="FGAR-AT_PurM_N-like"/>
    <property type="match status" value="1"/>
</dbReference>
<dbReference type="InterPro" id="IPR036604">
    <property type="entry name" value="PurS-like_sf"/>
</dbReference>
<dbReference type="CDD" id="cd02204">
    <property type="entry name" value="PurL_repeat2"/>
    <property type="match status" value="1"/>
</dbReference>
<evidence type="ECO:0000256" key="4">
    <source>
        <dbReference type="ARBA" id="ARBA00012747"/>
    </source>
</evidence>
<evidence type="ECO:0000259" key="22">
    <source>
        <dbReference type="Pfam" id="PF22689"/>
    </source>
</evidence>
<dbReference type="GO" id="GO:0005737">
    <property type="term" value="C:cytoplasm"/>
    <property type="evidence" value="ECO:0007669"/>
    <property type="project" value="UniProtKB-SubCell"/>
</dbReference>
<dbReference type="Pfam" id="PF13507">
    <property type="entry name" value="GATase_5"/>
    <property type="match status" value="1"/>
</dbReference>
<dbReference type="GO" id="GO:0006189">
    <property type="term" value="P:'de novo' IMP biosynthetic process"/>
    <property type="evidence" value="ECO:0007669"/>
    <property type="project" value="UniProtKB-UniPathway"/>
</dbReference>
<dbReference type="InterPro" id="IPR010073">
    <property type="entry name" value="PurL_large"/>
</dbReference>
<dbReference type="SUPFAM" id="SSF56042">
    <property type="entry name" value="PurM C-terminal domain-like"/>
    <property type="match status" value="2"/>
</dbReference>
<evidence type="ECO:0000259" key="19">
    <source>
        <dbReference type="Pfam" id="PF02769"/>
    </source>
</evidence>
<evidence type="ECO:0000256" key="16">
    <source>
        <dbReference type="ARBA" id="ARBA00057317"/>
    </source>
</evidence>
<dbReference type="InterPro" id="IPR036921">
    <property type="entry name" value="PurM-like_N_sf"/>
</dbReference>
<feature type="domain" description="PurM-like C-terminal" evidence="19">
    <location>
        <begin position="888"/>
        <end position="1022"/>
    </location>
</feature>
<dbReference type="FunFam" id="3.40.50.880:FF:000008">
    <property type="entry name" value="Phosphoribosylformylglycinamidine synthase"/>
    <property type="match status" value="1"/>
</dbReference>
<keyword evidence="5" id="KW-0963">Cytoplasm</keyword>
<evidence type="ECO:0000256" key="14">
    <source>
        <dbReference type="ARBA" id="ARBA00032632"/>
    </source>
</evidence>
<evidence type="ECO:0000256" key="13">
    <source>
        <dbReference type="ARBA" id="ARBA00029823"/>
    </source>
</evidence>
<sequence length="1367" mass="152968">MLIIPGLNSLSDFRLKALKDKINASLYKNSSYTSFCTDIYSIYIHFIELSPDETLSESARISINKLLKYGIKINEEDKNIKELIFSIYESKFLDNTFIILPRTGTISPWSSKATSILHVCGFKKYIKRIERGMIFYLKTNDKESLIPRLSEFSTYLYDRMTQMIDYRFPTEEVLFKHLEHVSFQEISIGCKEVSKEEVKINLENINKKYSLAFLQDEILYLVNTFTGDNKLLEARNPYDIELFMFAQINSEHCRHKIFNANWNINKVEKPYSLFSMIRNTHAKNPYYTISAYTDNAAVLMGREVSNFYPDFETKIWKQCNELLHFLVKVETHNHPTAVSPFPGASTGSGGEIRDESSVGQGSKPKAGLTGFNVSDLLIPNFCQPWELNIGKLHHIASALEIILNAPLGSASFNNEFGRPSIFGYFRTLTIKTCNIEGKYEFWGYHKPIMIAGGIGSIKNIHSIKNEVTPGALLVILGGPSMLIGLGGGSSSSLDSGQCSEELDFSSVQRGNPEMQRRAQMVIDTCISLNSKNPIQSIHDVGAGGLSNAFPELLHNSRVGAKIELREIPTDDSGMSPMELWCCEAQERYVLSILPENIDILKSIAERERCPIAIVGHVIKERHLILTDRLFNTSIDLPMSLLFEEFPKLSKTDSSTNLLLSKFTILSENSSENDFSTLKEAIRRVLMLPSVGSKSFLITIGDRSVTGLVSRDQMVGPWQTPVSDVAVVLSSISDTNNYGEAFSVGERPVISIISPSASARMAVAESLTNIYAADVKGIEQICLSANWMASSTHKGQGKALYEAVEAIAIDLCPQLGISIPVGKDSLSMKMKWTSDGVSKEVTAPLSVVISAFSLVDDVRKTWTPQLRRETEKGIGKTILVFVDLANKKQRMGGSAVAQVFSQIGDETPDIVDVKHFKSYLKVLKDLHNDDIVLAYHDKSDGGLFTAAAEMTFAGRVGLELILNDLCHKNSSEQDIINTLFNEELGGLFQIRETDLNKFKNYFLSKEFNINNIYTIGNIQDENSQIISIMHFGNEIYRSSRGILQQIWSSTSYHIQSLRDNSKCAKEEFEDIIDDSNPGLIFSLTYSMKDISIPSNLLSYRPKVAILREQGINGYYEMAYAFESSGFTAVDVHMTELISGKVDLDNFIGLAACGGFSYGDVLGGGAGWANSILLHSDIRQSFYKFLSLRKDTFILGICNGCQFLTKLKELILDAECWPDFICNKSEQYESRVVSVRISKNDNITTALPSIFLSGMEGSIIPIPVAHGEGQAYFNSPEDLQEFLDKKLIALEYVDNYGKTTNRYPYNPNGSLYSIAGIKSLDGRILALMPHPERVIKKNSNSYYPIDQSTEWGEWGPWIQLFRSARRWVG</sequence>
<dbReference type="InterPro" id="IPR029062">
    <property type="entry name" value="Class_I_gatase-like"/>
</dbReference>
<keyword evidence="6" id="KW-0436">Ligase</keyword>
<dbReference type="Gene3D" id="3.40.50.880">
    <property type="match status" value="1"/>
</dbReference>
<dbReference type="HAMAP" id="MF_00419">
    <property type="entry name" value="PurL_1"/>
    <property type="match status" value="1"/>
</dbReference>
<feature type="domain" description="PurM-like C-terminal" evidence="19">
    <location>
        <begin position="469"/>
        <end position="626"/>
    </location>
</feature>
<dbReference type="SUPFAM" id="SSF55326">
    <property type="entry name" value="PurM N-terminal domain-like"/>
    <property type="match status" value="2"/>
</dbReference>
<reference evidence="24" key="1">
    <citation type="journal article" date="2016" name="Nat. Commun.">
        <title>Genome analysis of three Pneumocystis species reveals adaptation mechanisms to life exclusively in mammalian hosts.</title>
        <authorList>
            <person name="Ma L."/>
            <person name="Chen Z."/>
            <person name="Huang D.W."/>
            <person name="Kutty G."/>
            <person name="Ishihara M."/>
            <person name="Wang H."/>
            <person name="Abouelleil A."/>
            <person name="Bishop L."/>
            <person name="Davey E."/>
            <person name="Deng R."/>
            <person name="Deng X."/>
            <person name="Fan L."/>
            <person name="Fantoni G."/>
            <person name="Fitzgerald M."/>
            <person name="Gogineni E."/>
            <person name="Goldberg J.M."/>
            <person name="Handley G."/>
            <person name="Hu X."/>
            <person name="Huber C."/>
            <person name="Jiao X."/>
            <person name="Jones K."/>
            <person name="Levin J.Z."/>
            <person name="Liu Y."/>
            <person name="Macdonald P."/>
            <person name="Melnikov A."/>
            <person name="Raley C."/>
            <person name="Sassi M."/>
            <person name="Sherman B.T."/>
            <person name="Song X."/>
            <person name="Sykes S."/>
            <person name="Tran B."/>
            <person name="Walsh L."/>
            <person name="Xia Y."/>
            <person name="Yang J."/>
            <person name="Young S."/>
            <person name="Zeng Q."/>
            <person name="Zheng X."/>
            <person name="Stephens R."/>
            <person name="Nusbaum C."/>
            <person name="Birren B.W."/>
            <person name="Azadi P."/>
            <person name="Lempicki R.A."/>
            <person name="Cuomo C.A."/>
            <person name="Kovacs J.A."/>
        </authorList>
    </citation>
    <scope>NUCLEOTIDE SEQUENCE [LARGE SCALE GENOMIC DNA]</scope>
    <source>
        <strain evidence="24">B80</strain>
    </source>
</reference>
<keyword evidence="12" id="KW-0315">Glutamine amidotransferase</keyword>
<evidence type="ECO:0000256" key="10">
    <source>
        <dbReference type="ARBA" id="ARBA00022840"/>
    </source>
</evidence>
<evidence type="ECO:0000259" key="21">
    <source>
        <dbReference type="Pfam" id="PF18076"/>
    </source>
</evidence>
<dbReference type="SMART" id="SM01211">
    <property type="entry name" value="GATase_5"/>
    <property type="match status" value="1"/>
</dbReference>
<evidence type="ECO:0000256" key="11">
    <source>
        <dbReference type="ARBA" id="ARBA00022842"/>
    </source>
</evidence>
<evidence type="ECO:0000256" key="15">
    <source>
        <dbReference type="ARBA" id="ARBA00052585"/>
    </source>
</evidence>
<comment type="caution">
    <text evidence="23">The sequence shown here is derived from an EMBL/GenBank/DDBJ whole genome shotgun (WGS) entry which is preliminary data.</text>
</comment>
<feature type="region of interest" description="Disordered" evidence="18">
    <location>
        <begin position="338"/>
        <end position="363"/>
    </location>
</feature>
<evidence type="ECO:0000259" key="20">
    <source>
        <dbReference type="Pfam" id="PF18072"/>
    </source>
</evidence>
<dbReference type="CDD" id="cd01740">
    <property type="entry name" value="GATase1_FGAR_AT"/>
    <property type="match status" value="1"/>
</dbReference>
<evidence type="ECO:0000256" key="9">
    <source>
        <dbReference type="ARBA" id="ARBA00022755"/>
    </source>
</evidence>
<comment type="catalytic activity">
    <reaction evidence="15">
        <text>N(2)-formyl-N(1)-(5-phospho-beta-D-ribosyl)glycinamide + L-glutamine + ATP + H2O = 2-formamido-N(1)-(5-O-phospho-beta-D-ribosyl)acetamidine + L-glutamate + ADP + phosphate + H(+)</text>
        <dbReference type="Rhea" id="RHEA:17129"/>
        <dbReference type="ChEBI" id="CHEBI:15377"/>
        <dbReference type="ChEBI" id="CHEBI:15378"/>
        <dbReference type="ChEBI" id="CHEBI:29985"/>
        <dbReference type="ChEBI" id="CHEBI:30616"/>
        <dbReference type="ChEBI" id="CHEBI:43474"/>
        <dbReference type="ChEBI" id="CHEBI:58359"/>
        <dbReference type="ChEBI" id="CHEBI:147286"/>
        <dbReference type="ChEBI" id="CHEBI:147287"/>
        <dbReference type="ChEBI" id="CHEBI:456216"/>
        <dbReference type="EC" id="6.3.5.3"/>
    </reaction>
</comment>
<evidence type="ECO:0000256" key="17">
    <source>
        <dbReference type="ARBA" id="ARBA00071729"/>
    </source>
</evidence>
<organism evidence="23 24">
    <name type="scientific">Pneumocystis carinii (strain B80)</name>
    <name type="common">Rat pneumocystis pneumonia agent</name>
    <name type="synonym">Pneumocystis carinii f. sp. carinii</name>
    <dbReference type="NCBI Taxonomy" id="1408658"/>
    <lineage>
        <taxon>Eukaryota</taxon>
        <taxon>Fungi</taxon>
        <taxon>Dikarya</taxon>
        <taxon>Ascomycota</taxon>
        <taxon>Taphrinomycotina</taxon>
        <taxon>Pneumocystomycetes</taxon>
        <taxon>Pneumocystaceae</taxon>
        <taxon>Pneumocystis</taxon>
    </lineage>
</organism>
<evidence type="ECO:0000256" key="1">
    <source>
        <dbReference type="ARBA" id="ARBA00004496"/>
    </source>
</evidence>
<dbReference type="InterPro" id="IPR036676">
    <property type="entry name" value="PurM-like_C_sf"/>
</dbReference>
<keyword evidence="24" id="KW-1185">Reference proteome</keyword>
<dbReference type="SUPFAM" id="SSF109736">
    <property type="entry name" value="FGAM synthase PurL, linker domain"/>
    <property type="match status" value="1"/>
</dbReference>
<dbReference type="SUPFAM" id="SSF82697">
    <property type="entry name" value="PurS-like"/>
    <property type="match status" value="1"/>
</dbReference>
<evidence type="ECO:0000256" key="12">
    <source>
        <dbReference type="ARBA" id="ARBA00022962"/>
    </source>
</evidence>
<dbReference type="GO" id="GO:0005524">
    <property type="term" value="F:ATP binding"/>
    <property type="evidence" value="ECO:0007669"/>
    <property type="project" value="UniProtKB-KW"/>
</dbReference>
<dbReference type="Pfam" id="PF18072">
    <property type="entry name" value="FGAR-AT_linker"/>
    <property type="match status" value="1"/>
</dbReference>
<dbReference type="Gene3D" id="3.90.650.10">
    <property type="entry name" value="PurM-like C-terminal domain"/>
    <property type="match status" value="2"/>
</dbReference>
<dbReference type="OrthoDB" id="6666987at2759"/>
<feature type="domain" description="FGAR-AT PurM N-terminal-like" evidence="22">
    <location>
        <begin position="692"/>
        <end position="852"/>
    </location>
</feature>
<comment type="similarity">
    <text evidence="3">In the N-terminal section; belongs to the FGAMS family.</text>
</comment>
<dbReference type="GO" id="GO:0046872">
    <property type="term" value="F:metal ion binding"/>
    <property type="evidence" value="ECO:0007669"/>
    <property type="project" value="UniProtKB-KW"/>
</dbReference>
<protein>
    <recommendedName>
        <fullName evidence="17">Phosphoribosylformylglycinamidine synthase</fullName>
        <ecNumber evidence="4">6.3.5.3</ecNumber>
    </recommendedName>
    <alternativeName>
        <fullName evidence="14">Formylglycinamide ribonucleotide amidotransferase</fullName>
    </alternativeName>
    <alternativeName>
        <fullName evidence="13">Formylglycinamide ribotide amidotransferase</fullName>
    </alternativeName>
</protein>
<evidence type="ECO:0000256" key="5">
    <source>
        <dbReference type="ARBA" id="ARBA00022490"/>
    </source>
</evidence>
<evidence type="ECO:0000256" key="6">
    <source>
        <dbReference type="ARBA" id="ARBA00022598"/>
    </source>
</evidence>
<dbReference type="Pfam" id="PF18076">
    <property type="entry name" value="FGAR-AT_N"/>
    <property type="match status" value="1"/>
</dbReference>
<dbReference type="InterPro" id="IPR010918">
    <property type="entry name" value="PurM-like_C_dom"/>
</dbReference>
<feature type="domain" description="Phosphoribosylformylglycinamidine synthase N-terminal" evidence="21">
    <location>
        <begin position="43"/>
        <end position="175"/>
    </location>
</feature>
<keyword evidence="8" id="KW-0547">Nucleotide-binding</keyword>
<comment type="pathway">
    <text evidence="2">Purine metabolism; IMP biosynthesis via de novo pathway; 5-amino-1-(5-phospho-D-ribosyl)imidazole from N(2)-formyl-N(1)-(5-phospho-D-ribosyl)glycinamide: step 1/2.</text>
</comment>
<dbReference type="PANTHER" id="PTHR10099:SF1">
    <property type="entry name" value="PHOSPHORIBOSYLFORMYLGLYCINAMIDINE SYNTHASE"/>
    <property type="match status" value="1"/>
</dbReference>
<dbReference type="InterPro" id="IPR041609">
    <property type="entry name" value="PurL_linker"/>
</dbReference>
<dbReference type="SUPFAM" id="SSF52317">
    <property type="entry name" value="Class I glutamine amidotransferase-like"/>
    <property type="match status" value="1"/>
</dbReference>
<dbReference type="Proteomes" id="UP000054454">
    <property type="component" value="Unassembled WGS sequence"/>
</dbReference>
<keyword evidence="7" id="KW-0479">Metal-binding</keyword>
<dbReference type="NCBIfam" id="NF003672">
    <property type="entry name" value="PRK05297.1"/>
    <property type="match status" value="1"/>
</dbReference>
<dbReference type="FunFam" id="3.30.1330.10:FF:000002">
    <property type="entry name" value="Phosphoribosylformylglycinamidine synthase"/>
    <property type="match status" value="1"/>
</dbReference>
<dbReference type="GeneID" id="28935797"/>
<dbReference type="PROSITE" id="PS51273">
    <property type="entry name" value="GATASE_TYPE_1"/>
    <property type="match status" value="1"/>
</dbReference>
<dbReference type="VEuPathDB" id="FungiDB:T552_01001"/>
<dbReference type="RefSeq" id="XP_018226783.1">
    <property type="nucleotide sequence ID" value="XM_018369595.1"/>
</dbReference>
<evidence type="ECO:0000256" key="8">
    <source>
        <dbReference type="ARBA" id="ARBA00022741"/>
    </source>
</evidence>
<gene>
    <name evidence="23" type="ORF">T552_01001</name>
</gene>
<keyword evidence="11" id="KW-0460">Magnesium</keyword>
<proteinExistence type="inferred from homology"/>
<evidence type="ECO:0000256" key="2">
    <source>
        <dbReference type="ARBA" id="ARBA00004920"/>
    </source>
</evidence>
<comment type="function">
    <text evidence="16">Phosphoribosylformylglycinamidine synthase involved in the purines biosynthetic pathway. Catalyzes the ATP-dependent conversion of formylglycinamide ribonucleotide (FGAR) and glutamine to yield formylglycinamidine ribonucleotide (FGAM) and glutamate.</text>
</comment>
<dbReference type="Pfam" id="PF02769">
    <property type="entry name" value="AIRS_C"/>
    <property type="match status" value="2"/>
</dbReference>
<evidence type="ECO:0000256" key="7">
    <source>
        <dbReference type="ARBA" id="ARBA00022723"/>
    </source>
</evidence>
<comment type="subcellular location">
    <subcellularLocation>
        <location evidence="1">Cytoplasm</location>
    </subcellularLocation>
</comment>
<dbReference type="InterPro" id="IPR040707">
    <property type="entry name" value="FGAR-AT_N"/>
</dbReference>
<evidence type="ECO:0000313" key="23">
    <source>
        <dbReference type="EMBL" id="KTW29796.1"/>
    </source>
</evidence>
<dbReference type="InterPro" id="IPR055181">
    <property type="entry name" value="FGAR-AT_PurM_N-like"/>
</dbReference>
<keyword evidence="10" id="KW-0067">ATP-binding</keyword>
<feature type="domain" description="Phosphoribosylformylglycinamidine synthase linker" evidence="20">
    <location>
        <begin position="202"/>
        <end position="256"/>
    </location>
</feature>
<dbReference type="UniPathway" id="UPA00074">
    <property type="reaction ID" value="UER00128"/>
</dbReference>
<dbReference type="NCBIfam" id="TIGR01735">
    <property type="entry name" value="FGAM_synt"/>
    <property type="match status" value="1"/>
</dbReference>
<dbReference type="EMBL" id="LFVZ01000004">
    <property type="protein sequence ID" value="KTW29796.1"/>
    <property type="molecule type" value="Genomic_DNA"/>
</dbReference>
<dbReference type="PANTHER" id="PTHR10099">
    <property type="entry name" value="PHOSPHORIBOSYLFORMYLGLYCINAMIDINE SYNTHASE"/>
    <property type="match status" value="1"/>
</dbReference>
<evidence type="ECO:0000256" key="18">
    <source>
        <dbReference type="SAM" id="MobiDB-lite"/>
    </source>
</evidence>